<name>A0A0E9VYM5_ANGAN</name>
<feature type="region of interest" description="Disordered" evidence="1">
    <location>
        <begin position="1"/>
        <end position="29"/>
    </location>
</feature>
<organism evidence="2">
    <name type="scientific">Anguilla anguilla</name>
    <name type="common">European freshwater eel</name>
    <name type="synonym">Muraena anguilla</name>
    <dbReference type="NCBI Taxonomy" id="7936"/>
    <lineage>
        <taxon>Eukaryota</taxon>
        <taxon>Metazoa</taxon>
        <taxon>Chordata</taxon>
        <taxon>Craniata</taxon>
        <taxon>Vertebrata</taxon>
        <taxon>Euteleostomi</taxon>
        <taxon>Actinopterygii</taxon>
        <taxon>Neopterygii</taxon>
        <taxon>Teleostei</taxon>
        <taxon>Anguilliformes</taxon>
        <taxon>Anguillidae</taxon>
        <taxon>Anguilla</taxon>
    </lineage>
</organism>
<evidence type="ECO:0000313" key="2">
    <source>
        <dbReference type="EMBL" id="JAH82338.1"/>
    </source>
</evidence>
<reference evidence="2" key="1">
    <citation type="submission" date="2014-11" db="EMBL/GenBank/DDBJ databases">
        <authorList>
            <person name="Amaro Gonzalez C."/>
        </authorList>
    </citation>
    <scope>NUCLEOTIDE SEQUENCE</scope>
</reference>
<accession>A0A0E9VYM5</accession>
<proteinExistence type="predicted"/>
<protein>
    <submittedName>
        <fullName evidence="2">Uncharacterized protein</fullName>
    </submittedName>
</protein>
<evidence type="ECO:0000256" key="1">
    <source>
        <dbReference type="SAM" id="MobiDB-lite"/>
    </source>
</evidence>
<reference evidence="2" key="2">
    <citation type="journal article" date="2015" name="Fish Shellfish Immunol.">
        <title>Early steps in the European eel (Anguilla anguilla)-Vibrio vulnificus interaction in the gills: Role of the RtxA13 toxin.</title>
        <authorList>
            <person name="Callol A."/>
            <person name="Pajuelo D."/>
            <person name="Ebbesson L."/>
            <person name="Teles M."/>
            <person name="MacKenzie S."/>
            <person name="Amaro C."/>
        </authorList>
    </citation>
    <scope>NUCLEOTIDE SEQUENCE</scope>
</reference>
<dbReference type="EMBL" id="GBXM01026239">
    <property type="protein sequence ID" value="JAH82338.1"/>
    <property type="molecule type" value="Transcribed_RNA"/>
</dbReference>
<sequence length="29" mass="3395">MQPSAYTVHSPHQREYIIQDSHAVQLETK</sequence>
<dbReference type="AlphaFoldDB" id="A0A0E9VYM5"/>